<organism evidence="2 3">
    <name type="scientific">Demequina muriae</name>
    <dbReference type="NCBI Taxonomy" id="3051664"/>
    <lineage>
        <taxon>Bacteria</taxon>
        <taxon>Bacillati</taxon>
        <taxon>Actinomycetota</taxon>
        <taxon>Actinomycetes</taxon>
        <taxon>Micrococcales</taxon>
        <taxon>Demequinaceae</taxon>
        <taxon>Demequina</taxon>
    </lineage>
</organism>
<feature type="transmembrane region" description="Helical" evidence="1">
    <location>
        <begin position="115"/>
        <end position="136"/>
    </location>
</feature>
<feature type="transmembrane region" description="Helical" evidence="1">
    <location>
        <begin position="40"/>
        <end position="60"/>
    </location>
</feature>
<dbReference type="Proteomes" id="UP001172708">
    <property type="component" value="Unassembled WGS sequence"/>
</dbReference>
<reference evidence="2" key="1">
    <citation type="submission" date="2023-06" db="EMBL/GenBank/DDBJ databases">
        <title>Egi l300058.</title>
        <authorList>
            <person name="Gao L."/>
            <person name="Fang B.-Z."/>
            <person name="Li W.-J."/>
        </authorList>
    </citation>
    <scope>NUCLEOTIDE SEQUENCE</scope>
    <source>
        <strain evidence="2">EGI L300058</strain>
    </source>
</reference>
<keyword evidence="1" id="KW-1133">Transmembrane helix</keyword>
<evidence type="ECO:0000256" key="1">
    <source>
        <dbReference type="SAM" id="Phobius"/>
    </source>
</evidence>
<feature type="transmembrane region" description="Helical" evidence="1">
    <location>
        <begin position="6"/>
        <end position="28"/>
    </location>
</feature>
<dbReference type="RefSeq" id="WP_301143119.1">
    <property type="nucleotide sequence ID" value="NZ_JAUHQA010000001.1"/>
</dbReference>
<accession>A0ABT8GJP1</accession>
<gene>
    <name evidence="2" type="ORF">QQX02_11035</name>
</gene>
<evidence type="ECO:0000313" key="3">
    <source>
        <dbReference type="Proteomes" id="UP001172708"/>
    </source>
</evidence>
<sequence length="138" mass="14127">MELYGGVIYPAVLVACAILSLAGAVTMVQVRAHGVLEKVVTGFWIVTAIQVISVLVVLIGGNDAGLVLTLGYLLAAVLLLPLLGIGRLGEPDAAALDPDPNRPVLQPDQIARVDGGAAVIVAIAAAVLAWRVFIILGS</sequence>
<evidence type="ECO:0000313" key="2">
    <source>
        <dbReference type="EMBL" id="MDN4481459.1"/>
    </source>
</evidence>
<keyword evidence="1" id="KW-0812">Transmembrane</keyword>
<proteinExistence type="predicted"/>
<protein>
    <recommendedName>
        <fullName evidence="4">Integral membrane protein</fullName>
    </recommendedName>
</protein>
<keyword evidence="1" id="KW-0472">Membrane</keyword>
<name>A0ABT8GJP1_9MICO</name>
<dbReference type="EMBL" id="JAUHQA010000001">
    <property type="protein sequence ID" value="MDN4481459.1"/>
    <property type="molecule type" value="Genomic_DNA"/>
</dbReference>
<feature type="transmembrane region" description="Helical" evidence="1">
    <location>
        <begin position="66"/>
        <end position="85"/>
    </location>
</feature>
<keyword evidence="3" id="KW-1185">Reference proteome</keyword>
<comment type="caution">
    <text evidence="2">The sequence shown here is derived from an EMBL/GenBank/DDBJ whole genome shotgun (WGS) entry which is preliminary data.</text>
</comment>
<evidence type="ECO:0008006" key="4">
    <source>
        <dbReference type="Google" id="ProtNLM"/>
    </source>
</evidence>